<proteinExistence type="predicted"/>
<dbReference type="Proteomes" id="UP001488838">
    <property type="component" value="Unassembled WGS sequence"/>
</dbReference>
<accession>A0AAW0H714</accession>
<comment type="caution">
    <text evidence="2">The sequence shown here is derived from an EMBL/GenBank/DDBJ whole genome shotgun (WGS) entry which is preliminary data.</text>
</comment>
<name>A0AAW0H714_MYOGA</name>
<feature type="compositionally biased region" description="Basic and acidic residues" evidence="1">
    <location>
        <begin position="1"/>
        <end position="10"/>
    </location>
</feature>
<feature type="compositionally biased region" description="Polar residues" evidence="1">
    <location>
        <begin position="89"/>
        <end position="98"/>
    </location>
</feature>
<organism evidence="2 3">
    <name type="scientific">Myodes glareolus</name>
    <name type="common">Bank vole</name>
    <name type="synonym">Clethrionomys glareolus</name>
    <dbReference type="NCBI Taxonomy" id="447135"/>
    <lineage>
        <taxon>Eukaryota</taxon>
        <taxon>Metazoa</taxon>
        <taxon>Chordata</taxon>
        <taxon>Craniata</taxon>
        <taxon>Vertebrata</taxon>
        <taxon>Euteleostomi</taxon>
        <taxon>Mammalia</taxon>
        <taxon>Eutheria</taxon>
        <taxon>Euarchontoglires</taxon>
        <taxon>Glires</taxon>
        <taxon>Rodentia</taxon>
        <taxon>Myomorpha</taxon>
        <taxon>Muroidea</taxon>
        <taxon>Cricetidae</taxon>
        <taxon>Arvicolinae</taxon>
        <taxon>Myodes</taxon>
    </lineage>
</organism>
<reference evidence="2 3" key="1">
    <citation type="journal article" date="2023" name="bioRxiv">
        <title>Conserved and derived expression patterns and positive selection on dental genes reveal complex evolutionary context of ever-growing rodent molars.</title>
        <authorList>
            <person name="Calamari Z.T."/>
            <person name="Song A."/>
            <person name="Cohen E."/>
            <person name="Akter M."/>
            <person name="Roy R.D."/>
            <person name="Hallikas O."/>
            <person name="Christensen M.M."/>
            <person name="Li P."/>
            <person name="Marangoni P."/>
            <person name="Jernvall J."/>
            <person name="Klein O.D."/>
        </authorList>
    </citation>
    <scope>NUCLEOTIDE SEQUENCE [LARGE SCALE GENOMIC DNA]</scope>
    <source>
        <strain evidence="2">V071</strain>
    </source>
</reference>
<gene>
    <name evidence="2" type="ORF">U0070_005245</name>
</gene>
<sequence length="111" mass="12356">MIPTRSDKEPGVAPSATENENADGEKVIVPGTPEMVLEDKVNSEIKTSKPGQLRSAYPPTFQCFLFPEDEKMETIQDGREFSLKDKQKTMTQDHSQIMGQKEEEGGFGECC</sequence>
<keyword evidence="3" id="KW-1185">Reference proteome</keyword>
<evidence type="ECO:0000313" key="2">
    <source>
        <dbReference type="EMBL" id="KAK7797564.1"/>
    </source>
</evidence>
<evidence type="ECO:0000256" key="1">
    <source>
        <dbReference type="SAM" id="MobiDB-lite"/>
    </source>
</evidence>
<dbReference type="AlphaFoldDB" id="A0AAW0H714"/>
<dbReference type="EMBL" id="JBBHLL010000812">
    <property type="protein sequence ID" value="KAK7797564.1"/>
    <property type="molecule type" value="Genomic_DNA"/>
</dbReference>
<feature type="region of interest" description="Disordered" evidence="1">
    <location>
        <begin position="85"/>
        <end position="111"/>
    </location>
</feature>
<evidence type="ECO:0000313" key="3">
    <source>
        <dbReference type="Proteomes" id="UP001488838"/>
    </source>
</evidence>
<protein>
    <submittedName>
        <fullName evidence="2">Uncharacterized protein</fullName>
    </submittedName>
</protein>
<feature type="region of interest" description="Disordered" evidence="1">
    <location>
        <begin position="1"/>
        <end position="29"/>
    </location>
</feature>